<dbReference type="AlphaFoldDB" id="A0A3B0TBZ8"/>
<feature type="domain" description="Beta-ketoacyl-[acyl-carrier-protein] synthase III N-terminal" evidence="4">
    <location>
        <begin position="135"/>
        <end position="206"/>
    </location>
</feature>
<proteinExistence type="predicted"/>
<dbReference type="InterPro" id="IPR013751">
    <property type="entry name" value="ACP_syn_III_N"/>
</dbReference>
<keyword evidence="1 5" id="KW-0808">Transferase</keyword>
<feature type="domain" description="Beta-ketoacyl-[acyl-carrier-protein] synthase III C-terminal" evidence="3">
    <location>
        <begin position="260"/>
        <end position="359"/>
    </location>
</feature>
<dbReference type="GO" id="GO:0044550">
    <property type="term" value="P:secondary metabolite biosynthetic process"/>
    <property type="evidence" value="ECO:0007669"/>
    <property type="project" value="TreeGrafter"/>
</dbReference>
<accession>A0A3B0TBZ8</accession>
<dbReference type="GO" id="GO:0033818">
    <property type="term" value="F:beta-ketoacyl-acyl-carrier-protein synthase III activity"/>
    <property type="evidence" value="ECO:0007669"/>
    <property type="project" value="UniProtKB-EC"/>
</dbReference>
<dbReference type="InterPro" id="IPR013747">
    <property type="entry name" value="ACP_syn_III_C"/>
</dbReference>
<reference evidence="5" key="1">
    <citation type="submission" date="2018-06" db="EMBL/GenBank/DDBJ databases">
        <authorList>
            <person name="Zhirakovskaya E."/>
        </authorList>
    </citation>
    <scope>NUCLEOTIDE SEQUENCE</scope>
</reference>
<evidence type="ECO:0000256" key="1">
    <source>
        <dbReference type="ARBA" id="ARBA00022679"/>
    </source>
</evidence>
<dbReference type="PANTHER" id="PTHR34069:SF3">
    <property type="entry name" value="ACYL-COA:ACYL-COA ALKYLTRANSFERASE"/>
    <property type="match status" value="1"/>
</dbReference>
<protein>
    <submittedName>
        <fullName evidence="5">3-oxoacyl-[acyl-carrier-protein] synthase, KASIII</fullName>
        <ecNumber evidence="5">2.3.1.180</ecNumber>
    </submittedName>
</protein>
<dbReference type="SUPFAM" id="SSF53901">
    <property type="entry name" value="Thiolase-like"/>
    <property type="match status" value="1"/>
</dbReference>
<dbReference type="EC" id="2.3.1.180" evidence="5"/>
<dbReference type="PANTHER" id="PTHR34069">
    <property type="entry name" value="3-OXOACYL-[ACYL-CARRIER-PROTEIN] SYNTHASE 3"/>
    <property type="match status" value="1"/>
</dbReference>
<dbReference type="InterPro" id="IPR016039">
    <property type="entry name" value="Thiolase-like"/>
</dbReference>
<sequence>MAKKIYTVITGSGSYIPSVKVENSHFLSYDFFDPATGEKVDKSNVEIIEKFKEITNIVERRWIENNQVTSDIAGFAIKDACQTAGVEPEELDFIIIGHNFGDIAFGTVNTDVLPSLANKVKAKLKIKNPDCICHDVISGCPGWTQSMIIADSYIRSGVFKRGVVVGADVLSRISDPHDRDSMIYADGAGAVVVEAVKKRRPVGVLAHASRSDSVKYAGMLELGPSNNPDFNGQKKYIKMLGHKLYIYAIRHVPQIVKKSIEKAGLHLTDINKVFIHQANEKMDNAMLAGLFKLYKIGKIPEGIMPMVINKLGNSSSATVPTLFDLVLKGKIEGQSVKSGDNIVFISVGAGMNINSIVYKVP</sequence>
<name>A0A3B0TBZ8_9ZZZZ</name>
<evidence type="ECO:0000256" key="2">
    <source>
        <dbReference type="ARBA" id="ARBA00023315"/>
    </source>
</evidence>
<organism evidence="5">
    <name type="scientific">hydrothermal vent metagenome</name>
    <dbReference type="NCBI Taxonomy" id="652676"/>
    <lineage>
        <taxon>unclassified sequences</taxon>
        <taxon>metagenomes</taxon>
        <taxon>ecological metagenomes</taxon>
    </lineage>
</organism>
<dbReference type="GO" id="GO:0006633">
    <property type="term" value="P:fatty acid biosynthetic process"/>
    <property type="evidence" value="ECO:0007669"/>
    <property type="project" value="InterPro"/>
</dbReference>
<evidence type="ECO:0000259" key="3">
    <source>
        <dbReference type="Pfam" id="PF08541"/>
    </source>
</evidence>
<dbReference type="EMBL" id="UOEP01000056">
    <property type="protein sequence ID" value="VAW15965.1"/>
    <property type="molecule type" value="Genomic_DNA"/>
</dbReference>
<dbReference type="CDD" id="cd00830">
    <property type="entry name" value="KAS_III"/>
    <property type="match status" value="1"/>
</dbReference>
<evidence type="ECO:0000259" key="4">
    <source>
        <dbReference type="Pfam" id="PF08545"/>
    </source>
</evidence>
<gene>
    <name evidence="5" type="ORF">MNBD_BACTEROID01-992</name>
</gene>
<dbReference type="Gene3D" id="3.40.47.10">
    <property type="match status" value="2"/>
</dbReference>
<keyword evidence="2 5" id="KW-0012">Acyltransferase</keyword>
<dbReference type="Pfam" id="PF08541">
    <property type="entry name" value="ACP_syn_III_C"/>
    <property type="match status" value="1"/>
</dbReference>
<evidence type="ECO:0000313" key="5">
    <source>
        <dbReference type="EMBL" id="VAW15965.1"/>
    </source>
</evidence>
<dbReference type="GO" id="GO:0004315">
    <property type="term" value="F:3-oxoacyl-[acyl-carrier-protein] synthase activity"/>
    <property type="evidence" value="ECO:0007669"/>
    <property type="project" value="InterPro"/>
</dbReference>
<dbReference type="Pfam" id="PF08545">
    <property type="entry name" value="ACP_syn_III"/>
    <property type="match status" value="1"/>
</dbReference>